<proteinExistence type="predicted"/>
<name>A0AA38FBZ6_TAXCH</name>
<evidence type="ECO:0000313" key="1">
    <source>
        <dbReference type="EMBL" id="KAH9296142.1"/>
    </source>
</evidence>
<comment type="caution">
    <text evidence="1">The sequence shown here is derived from an EMBL/GenBank/DDBJ whole genome shotgun (WGS) entry which is preliminary data.</text>
</comment>
<keyword evidence="2" id="KW-1185">Reference proteome</keyword>
<evidence type="ECO:0000313" key="2">
    <source>
        <dbReference type="Proteomes" id="UP000824469"/>
    </source>
</evidence>
<feature type="non-terminal residue" evidence="1">
    <location>
        <position position="57"/>
    </location>
</feature>
<gene>
    <name evidence="1" type="ORF">KI387_039730</name>
</gene>
<sequence>MNEKHVGWIMKVMEYDVYIRFTKLVRGKGLCQQLAADMETKEDKDVALLNTDSENDQ</sequence>
<dbReference type="AlphaFoldDB" id="A0AA38FBZ6"/>
<protein>
    <submittedName>
        <fullName evidence="1">Uncharacterized protein</fullName>
    </submittedName>
</protein>
<dbReference type="Proteomes" id="UP000824469">
    <property type="component" value="Unassembled WGS sequence"/>
</dbReference>
<dbReference type="EMBL" id="JAHRHJ020000011">
    <property type="protein sequence ID" value="KAH9296142.1"/>
    <property type="molecule type" value="Genomic_DNA"/>
</dbReference>
<reference evidence="1 2" key="1">
    <citation type="journal article" date="2021" name="Nat. Plants">
        <title>The Taxus genome provides insights into paclitaxel biosynthesis.</title>
        <authorList>
            <person name="Xiong X."/>
            <person name="Gou J."/>
            <person name="Liao Q."/>
            <person name="Li Y."/>
            <person name="Zhou Q."/>
            <person name="Bi G."/>
            <person name="Li C."/>
            <person name="Du R."/>
            <person name="Wang X."/>
            <person name="Sun T."/>
            <person name="Guo L."/>
            <person name="Liang H."/>
            <person name="Lu P."/>
            <person name="Wu Y."/>
            <person name="Zhang Z."/>
            <person name="Ro D.K."/>
            <person name="Shang Y."/>
            <person name="Huang S."/>
            <person name="Yan J."/>
        </authorList>
    </citation>
    <scope>NUCLEOTIDE SEQUENCE [LARGE SCALE GENOMIC DNA]</scope>
    <source>
        <strain evidence="1">Ta-2019</strain>
    </source>
</reference>
<organism evidence="1 2">
    <name type="scientific">Taxus chinensis</name>
    <name type="common">Chinese yew</name>
    <name type="synonym">Taxus wallichiana var. chinensis</name>
    <dbReference type="NCBI Taxonomy" id="29808"/>
    <lineage>
        <taxon>Eukaryota</taxon>
        <taxon>Viridiplantae</taxon>
        <taxon>Streptophyta</taxon>
        <taxon>Embryophyta</taxon>
        <taxon>Tracheophyta</taxon>
        <taxon>Spermatophyta</taxon>
        <taxon>Pinopsida</taxon>
        <taxon>Pinidae</taxon>
        <taxon>Conifers II</taxon>
        <taxon>Cupressales</taxon>
        <taxon>Taxaceae</taxon>
        <taxon>Taxus</taxon>
    </lineage>
</organism>
<accession>A0AA38FBZ6</accession>